<dbReference type="Bgee" id="ENSLOCG00000004440">
    <property type="expression patterns" value="Expressed in bone element and 13 other cell types or tissues"/>
</dbReference>
<dbReference type="InterPro" id="IPR039669">
    <property type="entry name" value="TANK"/>
</dbReference>
<dbReference type="OMA" id="CDFCQAV"/>
<organism evidence="2 3">
    <name type="scientific">Lepisosteus oculatus</name>
    <name type="common">Spotted gar</name>
    <dbReference type="NCBI Taxonomy" id="7918"/>
    <lineage>
        <taxon>Eukaryota</taxon>
        <taxon>Metazoa</taxon>
        <taxon>Chordata</taxon>
        <taxon>Craniata</taxon>
        <taxon>Vertebrata</taxon>
        <taxon>Euteleostomi</taxon>
        <taxon>Actinopterygii</taxon>
        <taxon>Neopterygii</taxon>
        <taxon>Holostei</taxon>
        <taxon>Semionotiformes</taxon>
        <taxon>Lepisosteidae</taxon>
        <taxon>Lepisosteus</taxon>
    </lineage>
</organism>
<keyword evidence="3" id="KW-1185">Reference proteome</keyword>
<dbReference type="PANTHER" id="PTHR15249">
    <property type="entry name" value="TRAF FAMILY MEMBER-ASSOCIATED NF-KAPPA-B ACTIVATOR"/>
    <property type="match status" value="1"/>
</dbReference>
<accession>W5MA96</accession>
<evidence type="ECO:0000256" key="1">
    <source>
        <dbReference type="SAM" id="MobiDB-lite"/>
    </source>
</evidence>
<name>W5MA96_LEPOC</name>
<sequence length="209" mass="22648">MEEAYEELYQQFIRLRDICLQQAALLQRLTSAQGRPSVHGTGEAPHRGPLSPDPCCGSSDDGAPSWPDEEVQPRGQQAGVPDPTQLATVPHGPDGMGDNLMKRVTAPSGGAGWSPQADEWAGPSQFYNATGALCSTEANTEDQQTRAERISKMPWMMSSFLDSDLLSRGGLLLSEVTLNSQVCEFCQAVFPSDTTTRGEFLRHLTAHVT</sequence>
<feature type="region of interest" description="Disordered" evidence="1">
    <location>
        <begin position="32"/>
        <end position="119"/>
    </location>
</feature>
<dbReference type="InParanoid" id="W5MA96"/>
<dbReference type="EMBL" id="AHAT01018677">
    <property type="status" value="NOT_ANNOTATED_CDS"/>
    <property type="molecule type" value="Genomic_DNA"/>
</dbReference>
<protein>
    <submittedName>
        <fullName evidence="2">Uncharacterized LOC102691194</fullName>
    </submittedName>
</protein>
<dbReference type="Ensembl" id="ENSLOCT00000005313.1">
    <property type="protein sequence ID" value="ENSLOCP00000005305.1"/>
    <property type="gene ID" value="ENSLOCG00000004440.1"/>
</dbReference>
<reference evidence="2" key="3">
    <citation type="submission" date="2025-09" db="UniProtKB">
        <authorList>
            <consortium name="Ensembl"/>
        </authorList>
    </citation>
    <scope>IDENTIFICATION</scope>
</reference>
<dbReference type="STRING" id="7918.ENSLOCP00000005305"/>
<evidence type="ECO:0000313" key="3">
    <source>
        <dbReference type="Proteomes" id="UP000018468"/>
    </source>
</evidence>
<evidence type="ECO:0000313" key="2">
    <source>
        <dbReference type="Ensembl" id="ENSLOCP00000005305.1"/>
    </source>
</evidence>
<reference evidence="2" key="2">
    <citation type="submission" date="2025-08" db="UniProtKB">
        <authorList>
            <consortium name="Ensembl"/>
        </authorList>
    </citation>
    <scope>IDENTIFICATION</scope>
</reference>
<dbReference type="FunCoup" id="W5MA96">
    <property type="interactions" value="77"/>
</dbReference>
<proteinExistence type="predicted"/>
<dbReference type="HOGENOM" id="CLU_1502979_0_0_1"/>
<dbReference type="eggNOG" id="ENOG502S96R">
    <property type="taxonomic scope" value="Eukaryota"/>
</dbReference>
<reference evidence="3" key="1">
    <citation type="submission" date="2011-12" db="EMBL/GenBank/DDBJ databases">
        <title>The Draft Genome of Lepisosteus oculatus.</title>
        <authorList>
            <consortium name="The Broad Institute Genome Assembly &amp; Analysis Group"/>
            <consortium name="Computational R&amp;D Group"/>
            <consortium name="and Sequencing Platform"/>
            <person name="Di Palma F."/>
            <person name="Alfoldi J."/>
            <person name="Johnson J."/>
            <person name="Berlin A."/>
            <person name="Gnerre S."/>
            <person name="Jaffe D."/>
            <person name="MacCallum I."/>
            <person name="Young S."/>
            <person name="Walker B.J."/>
            <person name="Lander E.S."/>
            <person name="Lindblad-Toh K."/>
        </authorList>
    </citation>
    <scope>NUCLEOTIDE SEQUENCE [LARGE SCALE GENOMIC DNA]</scope>
</reference>
<dbReference type="GO" id="GO:0043124">
    <property type="term" value="P:negative regulation of canonical NF-kappaB signal transduction"/>
    <property type="evidence" value="ECO:0007669"/>
    <property type="project" value="InterPro"/>
</dbReference>
<dbReference type="PANTHER" id="PTHR15249:SF0">
    <property type="entry name" value="TRAF FAMILY MEMBER-ASSOCIATED NF-KAPPA-B ACTIVATOR"/>
    <property type="match status" value="1"/>
</dbReference>
<dbReference type="Proteomes" id="UP000018468">
    <property type="component" value="Linkage group LG4"/>
</dbReference>
<dbReference type="AlphaFoldDB" id="W5MA96"/>